<dbReference type="GO" id="GO:0005886">
    <property type="term" value="C:plasma membrane"/>
    <property type="evidence" value="ECO:0007669"/>
    <property type="project" value="TreeGrafter"/>
</dbReference>
<keyword evidence="2 3" id="KW-0472">Membrane</keyword>
<reference evidence="4 5" key="1">
    <citation type="submission" date="2019-08" db="EMBL/GenBank/DDBJ databases">
        <title>Draft genome sequences of two oriental melons (Cucumis melo L. var makuwa).</title>
        <authorList>
            <person name="Kwon S.-Y."/>
        </authorList>
    </citation>
    <scope>NUCLEOTIDE SEQUENCE [LARGE SCALE GENOMIC DNA]</scope>
    <source>
        <strain evidence="5">cv. Chang Bougi</strain>
        <tissue evidence="4">Leaf</tissue>
    </source>
</reference>
<evidence type="ECO:0000313" key="5">
    <source>
        <dbReference type="Proteomes" id="UP000321947"/>
    </source>
</evidence>
<evidence type="ECO:0000256" key="1">
    <source>
        <dbReference type="ARBA" id="ARBA00004370"/>
    </source>
</evidence>
<proteinExistence type="predicted"/>
<evidence type="ECO:0000256" key="3">
    <source>
        <dbReference type="SAM" id="Phobius"/>
    </source>
</evidence>
<dbReference type="AlphaFoldDB" id="A0A5D3DNV3"/>
<dbReference type="GO" id="GO:0009506">
    <property type="term" value="C:plasmodesma"/>
    <property type="evidence" value="ECO:0007669"/>
    <property type="project" value="TreeGrafter"/>
</dbReference>
<dbReference type="PANTHER" id="PTHR31415">
    <property type="entry name" value="OS05G0367900 PROTEIN"/>
    <property type="match status" value="1"/>
</dbReference>
<sequence>MGSTSLWCFLISIIVVIAISFGGSILILWLIFITNKIKFNVTDATLTQFNFTNNDTQLHYNLGVFFTIRNPNKQVGIYYDTIDATAMYKGQNFDTRLLTPFYQGSSTTSLLKGRFEGQQVVVIPNNTVSELKTPAACGVTFPTTGRFFHSERRRRLFSGNVEGFSGGLRRRVFGICFVSASVLSGSFSDNRSVLSGSFSDNRSVFFGFIPVDSVGFLGLFRRAASVLQAVVNGQCCLSGVQYSGSLILG</sequence>
<comment type="caution">
    <text evidence="4">The sequence shown here is derived from an EMBL/GenBank/DDBJ whole genome shotgun (WGS) entry which is preliminary data.</text>
</comment>
<dbReference type="EMBL" id="SSTD01003829">
    <property type="protein sequence ID" value="TYK25307.1"/>
    <property type="molecule type" value="Genomic_DNA"/>
</dbReference>
<organism evidence="4 5">
    <name type="scientific">Cucumis melo var. makuwa</name>
    <name type="common">Oriental melon</name>
    <dbReference type="NCBI Taxonomy" id="1194695"/>
    <lineage>
        <taxon>Eukaryota</taxon>
        <taxon>Viridiplantae</taxon>
        <taxon>Streptophyta</taxon>
        <taxon>Embryophyta</taxon>
        <taxon>Tracheophyta</taxon>
        <taxon>Spermatophyta</taxon>
        <taxon>Magnoliopsida</taxon>
        <taxon>eudicotyledons</taxon>
        <taxon>Gunneridae</taxon>
        <taxon>Pentapetalae</taxon>
        <taxon>rosids</taxon>
        <taxon>fabids</taxon>
        <taxon>Cucurbitales</taxon>
        <taxon>Cucurbitaceae</taxon>
        <taxon>Benincaseae</taxon>
        <taxon>Cucumis</taxon>
    </lineage>
</organism>
<dbReference type="PANTHER" id="PTHR31415:SF4">
    <property type="entry name" value="NDR1_HIN1-LIKE PROTEIN 3"/>
    <property type="match status" value="1"/>
</dbReference>
<gene>
    <name evidence="4" type="ORF">E5676_scaffold352G004450</name>
</gene>
<evidence type="ECO:0000256" key="2">
    <source>
        <dbReference type="ARBA" id="ARBA00023136"/>
    </source>
</evidence>
<accession>A0A5D3DNV3</accession>
<feature type="transmembrane region" description="Helical" evidence="3">
    <location>
        <begin position="7"/>
        <end position="32"/>
    </location>
</feature>
<dbReference type="InterPro" id="IPR044839">
    <property type="entry name" value="NDR1-like"/>
</dbReference>
<comment type="subcellular location">
    <subcellularLocation>
        <location evidence="1">Membrane</location>
    </subcellularLocation>
</comment>
<protein>
    <submittedName>
        <fullName evidence="4">Protein YLS9-like</fullName>
    </submittedName>
</protein>
<name>A0A5D3DNV3_CUCMM</name>
<keyword evidence="3" id="KW-1133">Transmembrane helix</keyword>
<keyword evidence="3" id="KW-0812">Transmembrane</keyword>
<evidence type="ECO:0000313" key="4">
    <source>
        <dbReference type="EMBL" id="TYK25307.1"/>
    </source>
</evidence>
<dbReference type="Proteomes" id="UP000321947">
    <property type="component" value="Unassembled WGS sequence"/>
</dbReference>
<dbReference type="GO" id="GO:0098542">
    <property type="term" value="P:defense response to other organism"/>
    <property type="evidence" value="ECO:0007669"/>
    <property type="project" value="InterPro"/>
</dbReference>